<dbReference type="PANTHER" id="PTHR42974">
    <property type="entry name" value="GLUTAMINE SYNTHETASE"/>
    <property type="match status" value="1"/>
</dbReference>
<dbReference type="InterPro" id="IPR022147">
    <property type="entry name" value="GSIII_N"/>
</dbReference>
<comment type="caution">
    <text evidence="4">The sequence shown here is derived from an EMBL/GenBank/DDBJ whole genome shotgun (WGS) entry which is preliminary data.</text>
</comment>
<name>A0A9D1E4H1_9BACT</name>
<dbReference type="InterPro" id="IPR027303">
    <property type="entry name" value="Gln_synth_gly_rich_site"/>
</dbReference>
<evidence type="ECO:0000256" key="1">
    <source>
        <dbReference type="PROSITE-ProRule" id="PRU01331"/>
    </source>
</evidence>
<accession>A0A9D1E4H1</accession>
<dbReference type="AlphaFoldDB" id="A0A9D1E4H1"/>
<dbReference type="EMBL" id="DVHL01000036">
    <property type="protein sequence ID" value="HIR66129.1"/>
    <property type="molecule type" value="Genomic_DNA"/>
</dbReference>
<organism evidence="4 5">
    <name type="scientific">Candidatus Fimimonas gallinarum</name>
    <dbReference type="NCBI Taxonomy" id="2840821"/>
    <lineage>
        <taxon>Bacteria</taxon>
        <taxon>Pseudomonadati</taxon>
        <taxon>Myxococcota</taxon>
        <taxon>Myxococcia</taxon>
        <taxon>Myxococcales</taxon>
        <taxon>Cystobacterineae</taxon>
        <taxon>Myxococcaceae</taxon>
        <taxon>Myxococcaceae incertae sedis</taxon>
        <taxon>Candidatus Fimimonas</taxon>
    </lineage>
</organism>
<dbReference type="SUPFAM" id="SSF55931">
    <property type="entry name" value="Glutamine synthetase/guanido kinase"/>
    <property type="match status" value="1"/>
</dbReference>
<gene>
    <name evidence="4" type="ORF">IAC95_04550</name>
</gene>
<dbReference type="Gene3D" id="1.20.120.1560">
    <property type="match status" value="1"/>
</dbReference>
<reference evidence="4" key="2">
    <citation type="journal article" date="2021" name="PeerJ">
        <title>Extensive microbial diversity within the chicken gut microbiome revealed by metagenomics and culture.</title>
        <authorList>
            <person name="Gilroy R."/>
            <person name="Ravi A."/>
            <person name="Getino M."/>
            <person name="Pursley I."/>
            <person name="Horton D.L."/>
            <person name="Alikhan N.F."/>
            <person name="Baker D."/>
            <person name="Gharbi K."/>
            <person name="Hall N."/>
            <person name="Watson M."/>
            <person name="Adriaenssens E.M."/>
            <person name="Foster-Nyarko E."/>
            <person name="Jarju S."/>
            <person name="Secka A."/>
            <person name="Antonio M."/>
            <person name="Oren A."/>
            <person name="Chaudhuri R.R."/>
            <person name="La Ragione R."/>
            <person name="Hildebrand F."/>
            <person name="Pallen M.J."/>
        </authorList>
    </citation>
    <scope>NUCLEOTIDE SEQUENCE</scope>
    <source>
        <strain evidence="4">CHK121-14286</strain>
    </source>
</reference>
<protein>
    <submittedName>
        <fullName evidence="4">Glutamine synthetase III</fullName>
    </submittedName>
</protein>
<comment type="similarity">
    <text evidence="1 2">Belongs to the glutamine synthetase family.</text>
</comment>
<dbReference type="SMART" id="SM01230">
    <property type="entry name" value="Gln-synt_C"/>
    <property type="match status" value="1"/>
</dbReference>
<dbReference type="InterPro" id="IPR008146">
    <property type="entry name" value="Gln_synth_cat_dom"/>
</dbReference>
<dbReference type="PROSITE" id="PS00181">
    <property type="entry name" value="GLNA_ATP"/>
    <property type="match status" value="1"/>
</dbReference>
<dbReference type="Gene3D" id="3.30.590.10">
    <property type="entry name" value="Glutamine synthetase/guanido kinase, catalytic domain"/>
    <property type="match status" value="1"/>
</dbReference>
<dbReference type="InterPro" id="IPR014746">
    <property type="entry name" value="Gln_synth/guanido_kin_cat_dom"/>
</dbReference>
<proteinExistence type="inferred from homology"/>
<evidence type="ECO:0000313" key="4">
    <source>
        <dbReference type="EMBL" id="HIR66129.1"/>
    </source>
</evidence>
<dbReference type="Pfam" id="PF18318">
    <property type="entry name" value="Gln-synt_C-ter"/>
    <property type="match status" value="1"/>
</dbReference>
<dbReference type="PANTHER" id="PTHR42974:SF1">
    <property type="entry name" value="TYPE-3 GLUTAMINE SYNTHETASE"/>
    <property type="match status" value="1"/>
</dbReference>
<evidence type="ECO:0000259" key="3">
    <source>
        <dbReference type="PROSITE" id="PS51987"/>
    </source>
</evidence>
<feature type="domain" description="GS catalytic" evidence="3">
    <location>
        <begin position="156"/>
        <end position="574"/>
    </location>
</feature>
<dbReference type="GO" id="GO:0004356">
    <property type="term" value="F:glutamine synthetase activity"/>
    <property type="evidence" value="ECO:0007669"/>
    <property type="project" value="InterPro"/>
</dbReference>
<evidence type="ECO:0000313" key="5">
    <source>
        <dbReference type="Proteomes" id="UP000824200"/>
    </source>
</evidence>
<sequence>MEKFNDRFGKNLFDRHSAKKYLPSRMWKKLQQVCIGKATFTEKEQQKYAEALKKWALDKGVDRFSHWFQPLNNLSAGKRDSLFSVDGNGKAFAKFRTKELLQGEGDASSFPTGGMRQTFEARGVTSWDFSSTPFIKDGCLFVPSTFKSASGEALDKKTPLLRSCNALNKQAVRLLGLAGMKSLSVRSVVGAEQEYFLIDEKMFLRRPDLVMTGKTLLGTLPPKTQQLNDHYYRLPDEKILQFWHDVDAELQSLGIIVKTEHREVAPCQFELAPCYAPVNVACDQNQLIMQVLKSVAKKHSLVCLLHEKPFNGVNGSGKHNNWSLLTFEGQNLFEPTPTEKGNGVFLLILMCVVSAVDKHQDLLLTSVCNASNDCRLGGFEAPPCAISLFLGNELHCAVQRFFDGDAIFPQNLHRCRGKTDRNRTSPLAFTGNKFEFRMAGSSSSLADCNIVLNTILADEMQIVADRLQNSRNFWADAKIVMKEMWQQHKKIVFNGNNYSAKWRKQSQRRKLVHFENAAQALQCLCTEKNVRLFEGQGVYSAKELCAMQQILLENYCNTLQIEGKTMLMLLNRHILPFAEKYLFKRQRLVQACNCRDEFFQTQEWNLLTEAKFWCGKLKKSLLKYDKLPLKEKAMHCACNLLPVCRKLRNATDSLEDALPQKVWRLPSYGEILRIV</sequence>
<reference evidence="4" key="1">
    <citation type="submission" date="2020-10" db="EMBL/GenBank/DDBJ databases">
        <authorList>
            <person name="Gilroy R."/>
        </authorList>
    </citation>
    <scope>NUCLEOTIDE SEQUENCE</scope>
    <source>
        <strain evidence="4">CHK121-14286</strain>
    </source>
</reference>
<dbReference type="InterPro" id="IPR040577">
    <property type="entry name" value="Gln-synt_C"/>
</dbReference>
<dbReference type="InterPro" id="IPR052725">
    <property type="entry name" value="GS_Type-3"/>
</dbReference>
<dbReference type="Pfam" id="PF00120">
    <property type="entry name" value="Gln-synt_C"/>
    <property type="match status" value="1"/>
</dbReference>
<dbReference type="Proteomes" id="UP000824200">
    <property type="component" value="Unassembled WGS sequence"/>
</dbReference>
<evidence type="ECO:0000256" key="2">
    <source>
        <dbReference type="RuleBase" id="RU000384"/>
    </source>
</evidence>
<dbReference type="Pfam" id="PF12437">
    <property type="entry name" value="GSIII_N"/>
    <property type="match status" value="1"/>
</dbReference>
<dbReference type="PROSITE" id="PS51987">
    <property type="entry name" value="GS_CATALYTIC"/>
    <property type="match status" value="1"/>
</dbReference>